<evidence type="ECO:0000256" key="4">
    <source>
        <dbReference type="SAM" id="MobiDB-lite"/>
    </source>
</evidence>
<dbReference type="GO" id="GO:0045887">
    <property type="term" value="P:positive regulation of synaptic assembly at neuromuscular junction"/>
    <property type="evidence" value="ECO:0007669"/>
    <property type="project" value="EnsemblMetazoa"/>
</dbReference>
<proteinExistence type="predicted"/>
<dbReference type="OrthoDB" id="8037776at2759"/>
<feature type="region of interest" description="Disordered" evidence="4">
    <location>
        <begin position="3131"/>
        <end position="3152"/>
    </location>
</feature>
<evidence type="ECO:0000313" key="5">
    <source>
        <dbReference type="EMBL" id="EDV97424.1"/>
    </source>
</evidence>
<feature type="compositionally biased region" description="Basic and acidic residues" evidence="4">
    <location>
        <begin position="2507"/>
        <end position="2518"/>
    </location>
</feature>
<feature type="region of interest" description="Disordered" evidence="4">
    <location>
        <begin position="1575"/>
        <end position="1617"/>
    </location>
</feature>
<feature type="compositionally biased region" description="Low complexity" evidence="4">
    <location>
        <begin position="3197"/>
        <end position="3208"/>
    </location>
</feature>
<keyword evidence="6" id="KW-1185">Reference proteome</keyword>
<feature type="compositionally biased region" description="Low complexity" evidence="4">
    <location>
        <begin position="1594"/>
        <end position="1610"/>
    </location>
</feature>
<dbReference type="InParanoid" id="B4IX92"/>
<dbReference type="HOGENOM" id="CLU_000377_0_0_1"/>
<dbReference type="PhylomeDB" id="B4IX92"/>
<dbReference type="PANTHER" id="PTHR24123">
    <property type="entry name" value="ANKYRIN REPEAT-CONTAINING"/>
    <property type="match status" value="1"/>
</dbReference>
<feature type="region of interest" description="Disordered" evidence="4">
    <location>
        <begin position="2403"/>
        <end position="2522"/>
    </location>
</feature>
<feature type="compositionally biased region" description="Polar residues" evidence="4">
    <location>
        <begin position="2916"/>
        <end position="2925"/>
    </location>
</feature>
<feature type="region of interest" description="Disordered" evidence="4">
    <location>
        <begin position="1796"/>
        <end position="1869"/>
    </location>
</feature>
<feature type="compositionally biased region" description="Low complexity" evidence="4">
    <location>
        <begin position="2185"/>
        <end position="2197"/>
    </location>
</feature>
<evidence type="ECO:0000256" key="1">
    <source>
        <dbReference type="ARBA" id="ARBA00022737"/>
    </source>
</evidence>
<sequence length="3208" mass="350368">MEQQTQLPSQPQKSVINELLAATARVESTILPEILQPKLATVEPTVIGKIETTTYMAPKATILEPEAKIATIGDGIESAAPIGEVSPFTTRKLTADFLAMEQETQLPISAKKISEFESDTFGKRSTVPVTDIIIDEGLCPPLPIEPRKSLTDAEFCKYVGDTITKKMSEGLIEMTDELIQIASDIPHSQTPPPTPSDAKTEKQNEQSNIGSLEHDYLADTVTTLHSTTESTFERVAAISTVDRLYKRQISKENKQANVIGSKSQITKSMKTQSAIATKSIAYRTSIDTDNKLQKKTATTMQRTKVPMSLSSVTTRTSTKLSNKSDETVSKPQIDNKKIVRKTVSKMSGGSTIRSSIEPKLQKQMKDTMNESSTTASGSTSASGSSNSTRRSVRSVLVSRKTDKEKTNMKLSEKKGVAMAATMTSTVRAHREPTATTGAVSTVLVDDDSEVITIRSIKSSDSTKSSTSSSSGSGSNSRKVLTSEVFTKTLGPDKPLEVIYRQPDFDVEHHTSIGMRPQSTSDQQRYVNEFDVSFIDTTDSSLSDSVALPMFGPGEPERLLAASPGSPKPTRSPLALIEETLRRHHHQHQHIAPSVSAVDPSQQVHVESVSLVAVSESRVKKETEQSSTSKDSDSNDMDYGNYGGVTDVEDFDSQPEVLRLNSRRSSGNLSPKPKSEQKKSNPFENDVTDVEDYDTESEDDDDDEKSTAYPELKLSLREFLQQGLQNQEALDNDAKESCVIRDGNFLQAQDLNGVADLLTDCEDYDTDSEVGYGYEKSVCVDLDIAVGDQARVNIADGEKHEDDSDNYEDVSVISDISDLASAMSDCAGIGAHMRGISEDEVLVVSGSGSEQVCQISCSGTESESGGAAAARSASSSEPSIAPIDVAFVSASGETRRNSKSTLFNAEKRNFLLMATRNEEVVTDVEGIDDSIAEDSFDNEEENEQPIPRAVILATGDDGTSLTDVEDMFCDDLSLSSAIPEVVAVAAEVLPLPHREVVELKEDKYGDTVTNVMPMNSNYEFGIYNHLKDVNHTDSEDYSCAEDISANVSLAEELAIGASGLIDNEVIVSNELLKQQLSKRLDVQSNAESVTDVEEIFVAGTNRRKKLKARTPSKGKNKLLDVVKGKEEGITDVEDMDLSECDLPLGIKRVEQLKHQAKTQKQDKQSDTDDTSTDDISNASDVPLPPPDLPKQSHNKPKLLPLHLRLPKDDAYSQHNTDIEDVQLPSDAEDALEPPAIPVANSNSEELNDMLNESYTIVHEKSGRSFNSEDEKMHLKKGLTKTTTTFGPIILHTEQISQEIGDVGEVGEGDEGEDLVARIREEAKILVEHVLEESVDYIESQGDQPNGHDSIRLEYNSESENYAITCDDIVGVDVIKSPTIESMSGKSFDDNMSFTDENINLPLHAQNITTTITTTTTTGTGTGTVTTQFQQQQSSATTTKVPSEDPDDQLDVRTRRIAYKIEKLSDDLEDVSERFDEAFQTVVQEDEISALQGEYSKLSWDDSVSPTTNTMADMAQTQLTPDTDMQELNTETGGDLPISADTTPIPPSTVVTATTTTTTAAVTSAETLVETDTFTTMTTTTSHDTPTPKPRVLKASPPDSISDGTDSTTTIPNQVQPSDLPIDIGFDAGTPVPKPRAPIKHSDQFENLAALGEQSDSISLRSLDFTEELSKTDEPSTELSIRSQLRDIVTTTTTTTTASEDHTESFEPTSEISVDDVDTEKSEGAEKTTSFYIGESSRNVITKTSTRSPSMTPQDEQAATDMNIEAKDISMMKEISVDSDEANDAFKEYVTMKPDDPIAMDSKIVRQSSETRNDILEFENADKDKSGDAKLSKVTTEESLTTSTGSSGRAIIEVAPSSSEDPDESSKEIPEIVNTVAEKTDKFELPLEKSEWEISEKEIPTESKPKVVHSPQQPQSSTEKNVIDELLVSQPIAEIQESGELVRKEFELSSVAQDFTTEGGHEDVSSFIGIPEMQASTIDSTQPPDGLFDTTIKETLNKQAAMAHYAKDVFSQVERRDDHGSLGFVSTGTAEDFSSMEEHLAKEEQGSLGFISTETAEDFSSMEDYYTEKLATASVVAEGSIAADKSTASAFEEAISDQSIKAVDLVVHRIKSDSSPESANRWSIPDVDNSSSSESYPKSFDKTQSRPLSSDVENLLTGTGTSSEYQTARDFTSTCRDGTEYVSAVSTLGSSSGKSISSHESMRSLDSQSETSANLISIDVSELSETLVASSTEADALEAEEMARLQELRTDDDDDSDESLDMIASSYPTPAEQQSSMKRSQEMIFKPKSELQSDETEQIEEYSKPKEIERTWGLAYPIEEKEGKVDSPRDSERGEDILLYHGDARRSIDESKLASSLDEGSILSVSMSSTSNIDTVVENFDDIVGSAGSSSLTGIEGFQYAHDEQIASASMPEDTTFVLEMESKDQSPQDSNASTPPGGESKRRGHKRSESTTISGDALKNLDKEASSPGEGKESESESDTDPYESEYARQFRSPKERKSKKKKQAAAEMDHSSELEKRPFTPSQLVAEIIVEDDTEEQEAEAAMIEERRPSQNMQNYSNIPDIMVTEDVKSPILEEGADEFPEKSLYKARTEEELNKATDVDVYQKAKAEEKELDFQRRVQEQYKQKLEELKRAEVGADYEDSRAADSPDSFEMVEQPDISDEFVIIEEVAKEANEVDLGGKSIKINPIKLEQKHDQDVEKIIIKSAPADPKLGSQLYKDDLNFEFEESPPTGASSSSDQPEESDSSDTTAANKRWVEMQLTDTQLRYPYDLTGAVLEDIKEEDGEFEVGSSRISSFKDSFSSTPEYDLAARRYHSRGEHDDVSMSSLQEFESLEQAISLENRNRAHQGSTDSSNGSFTRRYMVRHSGSGTAPGDDVSISSLKDFEGLESACIEAHLIEIKAKEEAAMLSRSDESNKSNGSDNGASGNMVVTKVTRTVTRTEVLPPVQADNLELLLKQQLERDEFDSKAVSGSVKLGDVTATELDAKSKIDSQDSEKDSIDSMEIRSHDMMTSSIESFDISKDATTRSDIDSLEIDKRHSRQESIESFGDEQLDLMSKLVSGGGVTLGDGLTTTTTTTTTSTDADGQEHTVITTTTTISGVGCIQDLPMDESGMSKDISVDSLNLCMEQTTSSAGTTATYQTSAGNSQMSGSVTSCASSTLMEDSFPGVGGMSSSQMSASFWSHDESTVVEDEDLREQQPQPQQQQQRQ</sequence>
<protein>
    <submittedName>
        <fullName evidence="5">GH16857</fullName>
    </submittedName>
</protein>
<feature type="compositionally biased region" description="Acidic residues" evidence="4">
    <location>
        <begin position="685"/>
        <end position="703"/>
    </location>
</feature>
<feature type="compositionally biased region" description="Low complexity" evidence="4">
    <location>
        <begin position="1426"/>
        <end position="1437"/>
    </location>
</feature>
<keyword evidence="2" id="KW-0040">ANK repeat</keyword>
<feature type="compositionally biased region" description="Low complexity" evidence="4">
    <location>
        <begin position="457"/>
        <end position="478"/>
    </location>
</feature>
<feature type="compositionally biased region" description="Low complexity" evidence="4">
    <location>
        <begin position="657"/>
        <end position="669"/>
    </location>
</feature>
<feature type="region of interest" description="Disordered" evidence="4">
    <location>
        <begin position="300"/>
        <end position="413"/>
    </location>
</feature>
<evidence type="ECO:0000256" key="2">
    <source>
        <dbReference type="ARBA" id="ARBA00023043"/>
    </source>
</evidence>
<feature type="compositionally biased region" description="Basic and acidic residues" evidence="4">
    <location>
        <begin position="2485"/>
        <end position="2495"/>
    </location>
</feature>
<dbReference type="STRING" id="7222.B4IX92"/>
<feature type="compositionally biased region" description="Basic and acidic residues" evidence="4">
    <location>
        <begin position="1807"/>
        <end position="1829"/>
    </location>
</feature>
<dbReference type="OMA" id="KTLAYRT"/>
<feature type="compositionally biased region" description="Polar residues" evidence="4">
    <location>
        <begin position="2264"/>
        <end position="2276"/>
    </location>
</feature>
<feature type="region of interest" description="Disordered" evidence="4">
    <location>
        <begin position="457"/>
        <end position="479"/>
    </location>
</feature>
<dbReference type="GO" id="GO:0036062">
    <property type="term" value="C:presynaptic periactive zone"/>
    <property type="evidence" value="ECO:0007669"/>
    <property type="project" value="EnsemblMetazoa"/>
</dbReference>
<accession>B4IX92</accession>
<reference evidence="5 6" key="1">
    <citation type="journal article" date="2007" name="Nature">
        <title>Evolution of genes and genomes on the Drosophila phylogeny.</title>
        <authorList>
            <consortium name="Drosophila 12 Genomes Consortium"/>
            <person name="Clark A.G."/>
            <person name="Eisen M.B."/>
            <person name="Smith D.R."/>
            <person name="Bergman C.M."/>
            <person name="Oliver B."/>
            <person name="Markow T.A."/>
            <person name="Kaufman T.C."/>
            <person name="Kellis M."/>
            <person name="Gelbart W."/>
            <person name="Iyer V.N."/>
            <person name="Pollard D.A."/>
            <person name="Sackton T.B."/>
            <person name="Larracuente A.M."/>
            <person name="Singh N.D."/>
            <person name="Abad J.P."/>
            <person name="Abt D.N."/>
            <person name="Adryan B."/>
            <person name="Aguade M."/>
            <person name="Akashi H."/>
            <person name="Anderson W.W."/>
            <person name="Aquadro C.F."/>
            <person name="Ardell D.H."/>
            <person name="Arguello R."/>
            <person name="Artieri C.G."/>
            <person name="Barbash D.A."/>
            <person name="Barker D."/>
            <person name="Barsanti P."/>
            <person name="Batterham P."/>
            <person name="Batzoglou S."/>
            <person name="Begun D."/>
            <person name="Bhutkar A."/>
            <person name="Blanco E."/>
            <person name="Bosak S.A."/>
            <person name="Bradley R.K."/>
            <person name="Brand A.D."/>
            <person name="Brent M.R."/>
            <person name="Brooks A.N."/>
            <person name="Brown R.H."/>
            <person name="Butlin R.K."/>
            <person name="Caggese C."/>
            <person name="Calvi B.R."/>
            <person name="Bernardo de Carvalho A."/>
            <person name="Caspi A."/>
            <person name="Castrezana S."/>
            <person name="Celniker S.E."/>
            <person name="Chang J.L."/>
            <person name="Chapple C."/>
            <person name="Chatterji S."/>
            <person name="Chinwalla A."/>
            <person name="Civetta A."/>
            <person name="Clifton S.W."/>
            <person name="Comeron J.M."/>
            <person name="Costello J.C."/>
            <person name="Coyne J.A."/>
            <person name="Daub J."/>
            <person name="David R.G."/>
            <person name="Delcher A.L."/>
            <person name="Delehaunty K."/>
            <person name="Do C.B."/>
            <person name="Ebling H."/>
            <person name="Edwards K."/>
            <person name="Eickbush T."/>
            <person name="Evans J.D."/>
            <person name="Filipski A."/>
            <person name="Findeiss S."/>
            <person name="Freyhult E."/>
            <person name="Fulton L."/>
            <person name="Fulton R."/>
            <person name="Garcia A.C."/>
            <person name="Gardiner A."/>
            <person name="Garfield D.A."/>
            <person name="Garvin B.E."/>
            <person name="Gibson G."/>
            <person name="Gilbert D."/>
            <person name="Gnerre S."/>
            <person name="Godfrey J."/>
            <person name="Good R."/>
            <person name="Gotea V."/>
            <person name="Gravely B."/>
            <person name="Greenberg A.J."/>
            <person name="Griffiths-Jones S."/>
            <person name="Gross S."/>
            <person name="Guigo R."/>
            <person name="Gustafson E.A."/>
            <person name="Haerty W."/>
            <person name="Hahn M.W."/>
            <person name="Halligan D.L."/>
            <person name="Halpern A.L."/>
            <person name="Halter G.M."/>
            <person name="Han M.V."/>
            <person name="Heger A."/>
            <person name="Hillier L."/>
            <person name="Hinrichs A.S."/>
            <person name="Holmes I."/>
            <person name="Hoskins R.A."/>
            <person name="Hubisz M.J."/>
            <person name="Hultmark D."/>
            <person name="Huntley M.A."/>
            <person name="Jaffe D.B."/>
            <person name="Jagadeeshan S."/>
            <person name="Jeck W.R."/>
            <person name="Johnson J."/>
            <person name="Jones C.D."/>
            <person name="Jordan W.C."/>
            <person name="Karpen G.H."/>
            <person name="Kataoka E."/>
            <person name="Keightley P.D."/>
            <person name="Kheradpour P."/>
            <person name="Kirkness E.F."/>
            <person name="Koerich L.B."/>
            <person name="Kristiansen K."/>
            <person name="Kudrna D."/>
            <person name="Kulathinal R.J."/>
            <person name="Kumar S."/>
            <person name="Kwok R."/>
            <person name="Lander E."/>
            <person name="Langley C.H."/>
            <person name="Lapoint R."/>
            <person name="Lazzaro B.P."/>
            <person name="Lee S.J."/>
            <person name="Levesque L."/>
            <person name="Li R."/>
            <person name="Lin C.F."/>
            <person name="Lin M.F."/>
            <person name="Lindblad-Toh K."/>
            <person name="Llopart A."/>
            <person name="Long M."/>
            <person name="Low L."/>
            <person name="Lozovsky E."/>
            <person name="Lu J."/>
            <person name="Luo M."/>
            <person name="Machado C.A."/>
            <person name="Makalowski W."/>
            <person name="Marzo M."/>
            <person name="Matsuda M."/>
            <person name="Matzkin L."/>
            <person name="McAllister B."/>
            <person name="McBride C.S."/>
            <person name="McKernan B."/>
            <person name="McKernan K."/>
            <person name="Mendez-Lago M."/>
            <person name="Minx P."/>
            <person name="Mollenhauer M.U."/>
            <person name="Montooth K."/>
            <person name="Mount S.M."/>
            <person name="Mu X."/>
            <person name="Myers E."/>
            <person name="Negre B."/>
            <person name="Newfeld S."/>
            <person name="Nielsen R."/>
            <person name="Noor M.A."/>
            <person name="O'Grady P."/>
            <person name="Pachter L."/>
            <person name="Papaceit M."/>
            <person name="Parisi M.J."/>
            <person name="Parisi M."/>
            <person name="Parts L."/>
            <person name="Pedersen J.S."/>
            <person name="Pesole G."/>
            <person name="Phillippy A.M."/>
            <person name="Ponting C.P."/>
            <person name="Pop M."/>
            <person name="Porcelli D."/>
            <person name="Powell J.R."/>
            <person name="Prohaska S."/>
            <person name="Pruitt K."/>
            <person name="Puig M."/>
            <person name="Quesneville H."/>
            <person name="Ram K.R."/>
            <person name="Rand D."/>
            <person name="Rasmussen M.D."/>
            <person name="Reed L.K."/>
            <person name="Reenan R."/>
            <person name="Reily A."/>
            <person name="Remington K.A."/>
            <person name="Rieger T.T."/>
            <person name="Ritchie M.G."/>
            <person name="Robin C."/>
            <person name="Rogers Y.H."/>
            <person name="Rohde C."/>
            <person name="Rozas J."/>
            <person name="Rubenfield M.J."/>
            <person name="Ruiz A."/>
            <person name="Russo S."/>
            <person name="Salzberg S.L."/>
            <person name="Sanchez-Gracia A."/>
            <person name="Saranga D.J."/>
            <person name="Sato H."/>
            <person name="Schaeffer S.W."/>
            <person name="Schatz M.C."/>
            <person name="Schlenke T."/>
            <person name="Schwartz R."/>
            <person name="Segarra C."/>
            <person name="Singh R.S."/>
            <person name="Sirot L."/>
            <person name="Sirota M."/>
            <person name="Sisneros N.B."/>
            <person name="Smith C.D."/>
            <person name="Smith T.F."/>
            <person name="Spieth J."/>
            <person name="Stage D.E."/>
            <person name="Stark A."/>
            <person name="Stephan W."/>
            <person name="Strausberg R.L."/>
            <person name="Strempel S."/>
            <person name="Sturgill D."/>
            <person name="Sutton G."/>
            <person name="Sutton G.G."/>
            <person name="Tao W."/>
            <person name="Teichmann S."/>
            <person name="Tobari Y.N."/>
            <person name="Tomimura Y."/>
            <person name="Tsolas J.M."/>
            <person name="Valente V.L."/>
            <person name="Venter E."/>
            <person name="Venter J.C."/>
            <person name="Vicario S."/>
            <person name="Vieira F.G."/>
            <person name="Vilella A.J."/>
            <person name="Villasante A."/>
            <person name="Walenz B."/>
            <person name="Wang J."/>
            <person name="Wasserman M."/>
            <person name="Watts T."/>
            <person name="Wilson D."/>
            <person name="Wilson R.K."/>
            <person name="Wing R.A."/>
            <person name="Wolfner M.F."/>
            <person name="Wong A."/>
            <person name="Wong G.K."/>
            <person name="Wu C.I."/>
            <person name="Wu G."/>
            <person name="Yamamoto D."/>
            <person name="Yang H.P."/>
            <person name="Yang S.P."/>
            <person name="Yorke J.A."/>
            <person name="Yoshida K."/>
            <person name="Zdobnov E."/>
            <person name="Zhang P."/>
            <person name="Zhang Y."/>
            <person name="Zimin A.V."/>
            <person name="Baldwin J."/>
            <person name="Abdouelleil A."/>
            <person name="Abdulkadir J."/>
            <person name="Abebe A."/>
            <person name="Abera B."/>
            <person name="Abreu J."/>
            <person name="Acer S.C."/>
            <person name="Aftuck L."/>
            <person name="Alexander A."/>
            <person name="An P."/>
            <person name="Anderson E."/>
            <person name="Anderson S."/>
            <person name="Arachi H."/>
            <person name="Azer M."/>
            <person name="Bachantsang P."/>
            <person name="Barry A."/>
            <person name="Bayul T."/>
            <person name="Berlin A."/>
            <person name="Bessette D."/>
            <person name="Bloom T."/>
            <person name="Blye J."/>
            <person name="Boguslavskiy L."/>
            <person name="Bonnet C."/>
            <person name="Boukhgalter B."/>
            <person name="Bourzgui I."/>
            <person name="Brown A."/>
            <person name="Cahill P."/>
            <person name="Channer S."/>
            <person name="Cheshatsang Y."/>
            <person name="Chuda L."/>
            <person name="Citroen M."/>
            <person name="Collymore A."/>
            <person name="Cooke P."/>
            <person name="Costello M."/>
            <person name="D'Aco K."/>
            <person name="Daza R."/>
            <person name="De Haan G."/>
            <person name="DeGray S."/>
            <person name="DeMaso C."/>
            <person name="Dhargay N."/>
            <person name="Dooley K."/>
            <person name="Dooley E."/>
            <person name="Doricent M."/>
            <person name="Dorje P."/>
            <person name="Dorjee K."/>
            <person name="Dupes A."/>
            <person name="Elong R."/>
            <person name="Falk J."/>
            <person name="Farina A."/>
            <person name="Faro S."/>
            <person name="Ferguson D."/>
            <person name="Fisher S."/>
            <person name="Foley C.D."/>
            <person name="Franke A."/>
            <person name="Friedrich D."/>
            <person name="Gadbois L."/>
            <person name="Gearin G."/>
            <person name="Gearin C.R."/>
            <person name="Giannoukos G."/>
            <person name="Goode T."/>
            <person name="Graham J."/>
            <person name="Grandbois E."/>
            <person name="Grewal S."/>
            <person name="Gyaltsen K."/>
            <person name="Hafez N."/>
            <person name="Hagos B."/>
            <person name="Hall J."/>
            <person name="Henson C."/>
            <person name="Hollinger A."/>
            <person name="Honan T."/>
            <person name="Huard M.D."/>
            <person name="Hughes L."/>
            <person name="Hurhula B."/>
            <person name="Husby M.E."/>
            <person name="Kamat A."/>
            <person name="Kanga B."/>
            <person name="Kashin S."/>
            <person name="Khazanovich D."/>
            <person name="Kisner P."/>
            <person name="Lance K."/>
            <person name="Lara M."/>
            <person name="Lee W."/>
            <person name="Lennon N."/>
            <person name="Letendre F."/>
            <person name="LeVine R."/>
            <person name="Lipovsky A."/>
            <person name="Liu X."/>
            <person name="Liu J."/>
            <person name="Liu S."/>
            <person name="Lokyitsang T."/>
            <person name="Lokyitsang Y."/>
            <person name="Lubonja R."/>
            <person name="Lui A."/>
            <person name="MacDonald P."/>
            <person name="Magnisalis V."/>
            <person name="Maru K."/>
            <person name="Matthews C."/>
            <person name="McCusker W."/>
            <person name="McDonough S."/>
            <person name="Mehta T."/>
            <person name="Meldrim J."/>
            <person name="Meneus L."/>
            <person name="Mihai O."/>
            <person name="Mihalev A."/>
            <person name="Mihova T."/>
            <person name="Mittelman R."/>
            <person name="Mlenga V."/>
            <person name="Montmayeur A."/>
            <person name="Mulrain L."/>
            <person name="Navidi A."/>
            <person name="Naylor J."/>
            <person name="Negash T."/>
            <person name="Nguyen T."/>
            <person name="Nguyen N."/>
            <person name="Nicol R."/>
            <person name="Norbu C."/>
            <person name="Norbu N."/>
            <person name="Novod N."/>
            <person name="O'Neill B."/>
            <person name="Osman S."/>
            <person name="Markiewicz E."/>
            <person name="Oyono O.L."/>
            <person name="Patti C."/>
            <person name="Phunkhang P."/>
            <person name="Pierre F."/>
            <person name="Priest M."/>
            <person name="Raghuraman S."/>
            <person name="Rege F."/>
            <person name="Reyes R."/>
            <person name="Rise C."/>
            <person name="Rogov P."/>
            <person name="Ross K."/>
            <person name="Ryan E."/>
            <person name="Settipalli S."/>
            <person name="Shea T."/>
            <person name="Sherpa N."/>
            <person name="Shi L."/>
            <person name="Shih D."/>
            <person name="Sparrow T."/>
            <person name="Spaulding J."/>
            <person name="Stalker J."/>
            <person name="Stange-Thomann N."/>
            <person name="Stavropoulos S."/>
            <person name="Stone C."/>
            <person name="Strader C."/>
            <person name="Tesfaye S."/>
            <person name="Thomson T."/>
            <person name="Thoulutsang Y."/>
            <person name="Thoulutsang D."/>
            <person name="Topham K."/>
            <person name="Topping I."/>
            <person name="Tsamla T."/>
            <person name="Vassiliev H."/>
            <person name="Vo A."/>
            <person name="Wangchuk T."/>
            <person name="Wangdi T."/>
            <person name="Weiand M."/>
            <person name="Wilkinson J."/>
            <person name="Wilson A."/>
            <person name="Yadav S."/>
            <person name="Young G."/>
            <person name="Yu Q."/>
            <person name="Zembek L."/>
            <person name="Zhong D."/>
            <person name="Zimmer A."/>
            <person name="Zwirko Z."/>
            <person name="Jaffe D.B."/>
            <person name="Alvarez P."/>
            <person name="Brockman W."/>
            <person name="Butler J."/>
            <person name="Chin C."/>
            <person name="Gnerre S."/>
            <person name="Grabherr M."/>
            <person name="Kleber M."/>
            <person name="Mauceli E."/>
            <person name="MacCallum I."/>
        </authorList>
    </citation>
    <scope>NUCLEOTIDE SEQUENCE [LARGE SCALE GENOMIC DNA]</scope>
    <source>
        <strain evidence="6">Tucson 15287-2541.00</strain>
    </source>
</reference>
<feature type="region of interest" description="Disordered" evidence="4">
    <location>
        <begin position="2908"/>
        <end position="2927"/>
    </location>
</feature>
<dbReference type="PANTHER" id="PTHR24123:SF141">
    <property type="entry name" value="ANKYRIN 2, ISOFORM U"/>
    <property type="match status" value="1"/>
</dbReference>
<feature type="region of interest" description="Disordered" evidence="4">
    <location>
        <begin position="1152"/>
        <end position="1194"/>
    </location>
</feature>
<dbReference type="GO" id="GO:0070050">
    <property type="term" value="P:neuron cellular homeostasis"/>
    <property type="evidence" value="ECO:0007669"/>
    <property type="project" value="EnsemblMetazoa"/>
</dbReference>
<dbReference type="eggNOG" id="KOG4177">
    <property type="taxonomic scope" value="Eukaryota"/>
</dbReference>
<feature type="compositionally biased region" description="Polar residues" evidence="4">
    <location>
        <begin position="300"/>
        <end position="321"/>
    </location>
</feature>
<feature type="region of interest" description="Disordered" evidence="4">
    <location>
        <begin position="1889"/>
        <end position="1920"/>
    </location>
</feature>
<feature type="compositionally biased region" description="Basic and acidic residues" evidence="4">
    <location>
        <begin position="1152"/>
        <end position="1165"/>
    </location>
</feature>
<feature type="compositionally biased region" description="Polar residues" evidence="4">
    <location>
        <begin position="2143"/>
        <end position="2161"/>
    </location>
</feature>
<feature type="region of interest" description="Disordered" evidence="4">
    <location>
        <begin position="1426"/>
        <end position="1446"/>
    </location>
</feature>
<feature type="compositionally biased region" description="Polar residues" evidence="4">
    <location>
        <begin position="344"/>
        <end position="354"/>
    </location>
</feature>
<feature type="compositionally biased region" description="Basic and acidic residues" evidence="4">
    <location>
        <begin position="322"/>
        <end position="337"/>
    </location>
</feature>
<feature type="region of interest" description="Disordered" evidence="4">
    <location>
        <begin position="2240"/>
        <end position="2302"/>
    </location>
</feature>
<gene>
    <name evidence="5" type="primary">Dgri\GH16857</name>
    <name evidence="5" type="ORF">Dgri_GH16857</name>
</gene>
<feature type="compositionally biased region" description="Low complexity" evidence="4">
    <location>
        <begin position="1830"/>
        <end position="1846"/>
    </location>
</feature>
<dbReference type="EMBL" id="CH916366">
    <property type="protein sequence ID" value="EDV97424.1"/>
    <property type="molecule type" value="Genomic_DNA"/>
</dbReference>
<keyword evidence="3" id="KW-0175">Coiled coil</keyword>
<feature type="region of interest" description="Disordered" evidence="4">
    <location>
        <begin position="614"/>
        <end position="706"/>
    </location>
</feature>
<feature type="compositionally biased region" description="Basic and acidic residues" evidence="4">
    <location>
        <begin position="2277"/>
        <end position="2289"/>
    </location>
</feature>
<dbReference type="GO" id="GO:0048675">
    <property type="term" value="P:axon extension"/>
    <property type="evidence" value="ECO:0007669"/>
    <property type="project" value="EnsemblMetazoa"/>
</dbReference>
<feature type="compositionally biased region" description="Basic and acidic residues" evidence="4">
    <location>
        <begin position="2458"/>
        <end position="2474"/>
    </location>
</feature>
<keyword evidence="1" id="KW-0677">Repeat</keyword>
<feature type="region of interest" description="Disordered" evidence="4">
    <location>
        <begin position="2185"/>
        <end position="2210"/>
    </location>
</feature>
<evidence type="ECO:0000313" key="6">
    <source>
        <dbReference type="Proteomes" id="UP000001070"/>
    </source>
</evidence>
<dbReference type="GO" id="GO:1900074">
    <property type="term" value="P:negative regulation of neuromuscular synaptic transmission"/>
    <property type="evidence" value="ECO:0007669"/>
    <property type="project" value="EnsemblMetazoa"/>
</dbReference>
<organism evidence="6">
    <name type="scientific">Drosophila grimshawi</name>
    <name type="common">Hawaiian fruit fly</name>
    <name type="synonym">Idiomyia grimshawi</name>
    <dbReference type="NCBI Taxonomy" id="7222"/>
    <lineage>
        <taxon>Eukaryota</taxon>
        <taxon>Metazoa</taxon>
        <taxon>Ecdysozoa</taxon>
        <taxon>Arthropoda</taxon>
        <taxon>Hexapoda</taxon>
        <taxon>Insecta</taxon>
        <taxon>Pterygota</taxon>
        <taxon>Neoptera</taxon>
        <taxon>Endopterygota</taxon>
        <taxon>Diptera</taxon>
        <taxon>Brachycera</taxon>
        <taxon>Muscomorpha</taxon>
        <taxon>Ephydroidea</taxon>
        <taxon>Drosophilidae</taxon>
        <taxon>Drosophila</taxon>
        <taxon>Hawaiian Drosophila</taxon>
    </lineage>
</organism>
<dbReference type="Proteomes" id="UP000001070">
    <property type="component" value="Unassembled WGS sequence"/>
</dbReference>
<feature type="region of interest" description="Disordered" evidence="4">
    <location>
        <begin position="1690"/>
        <end position="1724"/>
    </location>
</feature>
<feature type="compositionally biased region" description="Low complexity" evidence="4">
    <location>
        <begin position="371"/>
        <end position="398"/>
    </location>
</feature>
<feature type="region of interest" description="Disordered" evidence="4">
    <location>
        <begin position="185"/>
        <end position="207"/>
    </location>
</feature>
<feature type="region of interest" description="Disordered" evidence="4">
    <location>
        <begin position="2710"/>
        <end position="2754"/>
    </location>
</feature>
<feature type="compositionally biased region" description="Polar residues" evidence="4">
    <location>
        <begin position="1908"/>
        <end position="1918"/>
    </location>
</feature>
<dbReference type="GO" id="GO:0007605">
    <property type="term" value="P:sensory perception of sound"/>
    <property type="evidence" value="ECO:0007669"/>
    <property type="project" value="EnsemblMetazoa"/>
</dbReference>
<feature type="compositionally biased region" description="Basic and acidic residues" evidence="4">
    <location>
        <begin position="1889"/>
        <end position="1903"/>
    </location>
</feature>
<feature type="compositionally biased region" description="Low complexity" evidence="4">
    <location>
        <begin position="3172"/>
        <end position="3181"/>
    </location>
</feature>
<feature type="region of interest" description="Disordered" evidence="4">
    <location>
        <begin position="3166"/>
        <end position="3208"/>
    </location>
</feature>
<dbReference type="GO" id="GO:0043195">
    <property type="term" value="C:terminal bouton"/>
    <property type="evidence" value="ECO:0007669"/>
    <property type="project" value="EnsemblMetazoa"/>
</dbReference>
<feature type="compositionally biased region" description="Acidic residues" evidence="4">
    <location>
        <begin position="2248"/>
        <end position="2258"/>
    </location>
</feature>
<feature type="compositionally biased region" description="Basic and acidic residues" evidence="4">
    <location>
        <begin position="399"/>
        <end position="413"/>
    </location>
</feature>
<feature type="region of interest" description="Disordered" evidence="4">
    <location>
        <begin position="2113"/>
        <end position="2161"/>
    </location>
</feature>
<evidence type="ECO:0000256" key="3">
    <source>
        <dbReference type="SAM" id="Coils"/>
    </source>
</evidence>
<dbReference type="GO" id="GO:0000226">
    <property type="term" value="P:microtubule cytoskeleton organization"/>
    <property type="evidence" value="ECO:0007669"/>
    <property type="project" value="EnsemblMetazoa"/>
</dbReference>
<feature type="compositionally biased region" description="Basic and acidic residues" evidence="4">
    <location>
        <begin position="359"/>
        <end position="368"/>
    </location>
</feature>
<name>B4IX92_DROGR</name>
<dbReference type="GO" id="GO:0007528">
    <property type="term" value="P:neuromuscular junction development"/>
    <property type="evidence" value="ECO:0007669"/>
    <property type="project" value="EnsemblMetazoa"/>
</dbReference>
<dbReference type="InterPro" id="IPR051165">
    <property type="entry name" value="Multifunctional_ANK_Repeat"/>
</dbReference>
<dbReference type="GO" id="GO:0007614">
    <property type="term" value="P:short-term memory"/>
    <property type="evidence" value="ECO:0007669"/>
    <property type="project" value="EnsemblMetazoa"/>
</dbReference>
<feature type="coiled-coil region" evidence="3">
    <location>
        <begin position="2606"/>
        <end position="2633"/>
    </location>
</feature>
<dbReference type="GO" id="GO:0031594">
    <property type="term" value="C:neuromuscular junction"/>
    <property type="evidence" value="ECO:0007669"/>
    <property type="project" value="EnsemblMetazoa"/>
</dbReference>